<dbReference type="InterPro" id="IPR035992">
    <property type="entry name" value="Ricin_B-like_lectins"/>
</dbReference>
<dbReference type="OrthoDB" id="2199193at2759"/>
<evidence type="ECO:0000313" key="3">
    <source>
        <dbReference type="Proteomes" id="UP000011185"/>
    </source>
</evidence>
<feature type="chain" id="PRO_5003978668" evidence="1">
    <location>
        <begin position="17"/>
        <end position="153"/>
    </location>
</feature>
<keyword evidence="2" id="KW-0430">Lectin</keyword>
<feature type="signal peptide" evidence="1">
    <location>
        <begin position="1"/>
        <end position="16"/>
    </location>
</feature>
<evidence type="ECO:0000256" key="1">
    <source>
        <dbReference type="SAM" id="SignalP"/>
    </source>
</evidence>
<dbReference type="EMBL" id="JH994057">
    <property type="protein sequence ID" value="ELQ74239.1"/>
    <property type="molecule type" value="Genomic_DNA"/>
</dbReference>
<organism evidence="2 3">
    <name type="scientific">Trachipleistophora hominis</name>
    <name type="common">Microsporidian parasite</name>
    <dbReference type="NCBI Taxonomy" id="72359"/>
    <lineage>
        <taxon>Eukaryota</taxon>
        <taxon>Fungi</taxon>
        <taxon>Fungi incertae sedis</taxon>
        <taxon>Microsporidia</taxon>
        <taxon>Pleistophoridae</taxon>
        <taxon>Trachipleistophora</taxon>
    </lineage>
</organism>
<dbReference type="GO" id="GO:0030246">
    <property type="term" value="F:carbohydrate binding"/>
    <property type="evidence" value="ECO:0007669"/>
    <property type="project" value="UniProtKB-KW"/>
</dbReference>
<dbReference type="SUPFAM" id="SSF50370">
    <property type="entry name" value="Ricin B-like lectins"/>
    <property type="match status" value="1"/>
</dbReference>
<keyword evidence="3" id="KW-1185">Reference proteome</keyword>
<dbReference type="HOGENOM" id="CLU_125088_0_0_1"/>
<reference evidence="2 3" key="1">
    <citation type="journal article" date="2012" name="PLoS Pathog.">
        <title>The genome of the obligate intracellular parasite Trachipleistophora hominis: new insights into microsporidian genome dynamics and reductive evolution.</title>
        <authorList>
            <person name="Heinz E."/>
            <person name="Williams T.A."/>
            <person name="Nakjang S."/>
            <person name="Noel C.J."/>
            <person name="Swan D.C."/>
            <person name="Goldberg A.V."/>
            <person name="Harris S.R."/>
            <person name="Weinmaier T."/>
            <person name="Markert S."/>
            <person name="Becher D."/>
            <person name="Bernhardt J."/>
            <person name="Dagan T."/>
            <person name="Hacker C."/>
            <person name="Lucocq J.M."/>
            <person name="Schweder T."/>
            <person name="Rattei T."/>
            <person name="Hall N."/>
            <person name="Hirt R.P."/>
            <person name="Embley T.M."/>
        </authorList>
    </citation>
    <scope>NUCLEOTIDE SEQUENCE [LARGE SCALE GENOMIC DNA]</scope>
</reference>
<dbReference type="Proteomes" id="UP000011185">
    <property type="component" value="Unassembled WGS sequence"/>
</dbReference>
<proteinExistence type="predicted"/>
<sequence length="153" mass="18135">MLIRILILLNVPFVVSKLFKIKHLTSDLYIGKSGRYPKWLTLARANSFIEKPSKEKGKVIMKVTDLRNKVWNIEKNKKRLIYFPEHGRSNQIFEIQRSKHGWIKITNNDKCLTYIKNKKRFELRKCDDGKMTQVFLMADEEGKVMSDEDIDEM</sequence>
<name>L7JS51_TRAHO</name>
<accession>L7JS51</accession>
<protein>
    <submittedName>
        <fullName evidence="2">Putative Ricin B lectin protein</fullName>
    </submittedName>
</protein>
<evidence type="ECO:0000313" key="2">
    <source>
        <dbReference type="EMBL" id="ELQ74239.1"/>
    </source>
</evidence>
<dbReference type="VEuPathDB" id="MicrosporidiaDB:THOM_2851"/>
<dbReference type="Gene3D" id="2.80.10.50">
    <property type="match status" value="1"/>
</dbReference>
<dbReference type="InParanoid" id="L7JS51"/>
<keyword evidence="1" id="KW-0732">Signal</keyword>
<gene>
    <name evidence="2" type="ORF">THOM_2851</name>
</gene>
<dbReference type="AlphaFoldDB" id="L7JS51"/>